<proteinExistence type="predicted"/>
<organism evidence="2 3">
    <name type="scientific">Branchiostoma lanceolatum</name>
    <name type="common">Common lancelet</name>
    <name type="synonym">Amphioxus lanceolatum</name>
    <dbReference type="NCBI Taxonomy" id="7740"/>
    <lineage>
        <taxon>Eukaryota</taxon>
        <taxon>Metazoa</taxon>
        <taxon>Chordata</taxon>
        <taxon>Cephalochordata</taxon>
        <taxon>Leptocardii</taxon>
        <taxon>Amphioxiformes</taxon>
        <taxon>Branchiostomatidae</taxon>
        <taxon>Branchiostoma</taxon>
    </lineage>
</organism>
<feature type="region of interest" description="Disordered" evidence="1">
    <location>
        <begin position="64"/>
        <end position="86"/>
    </location>
</feature>
<name>A0A8K0EL76_BRALA</name>
<evidence type="ECO:0000313" key="3">
    <source>
        <dbReference type="Proteomes" id="UP000838412"/>
    </source>
</evidence>
<dbReference type="EMBL" id="OV696688">
    <property type="protein sequence ID" value="CAH1258275.1"/>
    <property type="molecule type" value="Genomic_DNA"/>
</dbReference>
<evidence type="ECO:0000256" key="1">
    <source>
        <dbReference type="SAM" id="MobiDB-lite"/>
    </source>
</evidence>
<reference evidence="2" key="1">
    <citation type="submission" date="2022-01" db="EMBL/GenBank/DDBJ databases">
        <authorList>
            <person name="Braso-Vives M."/>
        </authorList>
    </citation>
    <scope>NUCLEOTIDE SEQUENCE</scope>
</reference>
<keyword evidence="3" id="KW-1185">Reference proteome</keyword>
<evidence type="ECO:0000313" key="2">
    <source>
        <dbReference type="EMBL" id="CAH1258275.1"/>
    </source>
</evidence>
<accession>A0A8K0EL76</accession>
<dbReference type="Proteomes" id="UP000838412">
    <property type="component" value="Chromosome 3"/>
</dbReference>
<sequence length="119" mass="12427">MSARRSALDQPDTLPCVAGKARTARKRHSAVPPPNLTVAGLPAGLSSVVSARHIKADVSLRQCGEFEGPPRQGPSLAPDGEATGGRLTIGPLALLDHFVSGLSWLNQDQANGLGTQREQ</sequence>
<gene>
    <name evidence="2" type="primary">Hypp1988</name>
    <name evidence="2" type="ORF">BLAG_LOCUS15902</name>
</gene>
<dbReference type="AlphaFoldDB" id="A0A8K0EL76"/>
<protein>
    <submittedName>
        <fullName evidence="2">Hypp1988 protein</fullName>
    </submittedName>
</protein>